<accession>A0AAV3UJU4</accession>
<dbReference type="GeneID" id="68616744"/>
<evidence type="ECO:0000313" key="5">
    <source>
        <dbReference type="EMBL" id="GAA5054040.1"/>
    </source>
</evidence>
<sequence length="364" mass="38457">MKESIQGYERPNGDIGIRNHVLIVPTVICSHHVADRIAAQLPYARATPHDHGCAQLGADNEQTSRTLVGIGTNPNVAGVVVVGLGCEEVQSTEVAASLSRRGIPIREVSIQDIGGTEACVERGIKLARELWMQADVREKSVSFGELTIGVISSDLRESTHEVAAPLVGDVVDKLVGMDVRVVVAGIEPLVAHPETARTRTVPKAHSLLDALLSRHREKPPRATHVGMRATAGDFDEITREWGSSDIKEILEYGSAASHDTGVGIVNAPSRFEEAATGLVAAGANILIHLTADGIPAGHPIAPVIKVSGEESTVTALAEDIDIDATTDTKNDLLARIRNVGDGRPCAAGKHGLTEFAITRVGPSM</sequence>
<evidence type="ECO:0000256" key="1">
    <source>
        <dbReference type="ARBA" id="ARBA00010986"/>
    </source>
</evidence>
<gene>
    <name evidence="5" type="ORF">GCM10025751_32060</name>
</gene>
<proteinExistence type="inferred from homology"/>
<evidence type="ECO:0000313" key="6">
    <source>
        <dbReference type="Proteomes" id="UP001501729"/>
    </source>
</evidence>
<feature type="domain" description="D-galactarate/Altronate dehydratase C-terminal" evidence="4">
    <location>
        <begin position="242"/>
        <end position="361"/>
    </location>
</feature>
<dbReference type="Proteomes" id="UP001501729">
    <property type="component" value="Unassembled WGS sequence"/>
</dbReference>
<dbReference type="Pfam" id="PF04295">
    <property type="entry name" value="GD_AH_second"/>
    <property type="match status" value="1"/>
</dbReference>
<feature type="domain" description="D-galactarate/Altronate dehydratase second" evidence="3">
    <location>
        <begin position="7"/>
        <end position="134"/>
    </location>
</feature>
<dbReference type="PANTHER" id="PTHR30536">
    <property type="entry name" value="ALTRONATE/GALACTARATE DEHYDRATASE"/>
    <property type="match status" value="1"/>
</dbReference>
<dbReference type="AlphaFoldDB" id="A0AAV3UJU4"/>
<dbReference type="PANTHER" id="PTHR30536:SF5">
    <property type="entry name" value="ALTRONATE DEHYDRATASE"/>
    <property type="match status" value="1"/>
</dbReference>
<dbReference type="GO" id="GO:0019698">
    <property type="term" value="P:D-galacturonate catabolic process"/>
    <property type="evidence" value="ECO:0007669"/>
    <property type="project" value="TreeGrafter"/>
</dbReference>
<dbReference type="InterPro" id="IPR007392">
    <property type="entry name" value="GD_AH_second"/>
</dbReference>
<keyword evidence="6" id="KW-1185">Reference proteome</keyword>
<protein>
    <submittedName>
        <fullName evidence="5">UxaA family hydrolase</fullName>
    </submittedName>
</protein>
<keyword evidence="2" id="KW-0456">Lyase</keyword>
<reference evidence="5 6" key="1">
    <citation type="journal article" date="2019" name="Int. J. Syst. Evol. Microbiol.">
        <title>The Global Catalogue of Microorganisms (GCM) 10K type strain sequencing project: providing services to taxonomists for standard genome sequencing and annotation.</title>
        <authorList>
            <consortium name="The Broad Institute Genomics Platform"/>
            <consortium name="The Broad Institute Genome Sequencing Center for Infectious Disease"/>
            <person name="Wu L."/>
            <person name="Ma J."/>
        </authorList>
    </citation>
    <scope>NUCLEOTIDE SEQUENCE [LARGE SCALE GENOMIC DNA]</scope>
    <source>
        <strain evidence="5 6">JCM 17504</strain>
    </source>
</reference>
<dbReference type="InterPro" id="IPR048332">
    <property type="entry name" value="GD_AH_C"/>
</dbReference>
<evidence type="ECO:0000256" key="2">
    <source>
        <dbReference type="ARBA" id="ARBA00023239"/>
    </source>
</evidence>
<name>A0AAV3UJU4_9EURY</name>
<comment type="similarity">
    <text evidence="1">Belongs to the UxaA family.</text>
</comment>
<organism evidence="5 6">
    <name type="scientific">Haladaptatus pallidirubidus</name>
    <dbReference type="NCBI Taxonomy" id="1008152"/>
    <lineage>
        <taxon>Archaea</taxon>
        <taxon>Methanobacteriati</taxon>
        <taxon>Methanobacteriota</taxon>
        <taxon>Stenosarchaea group</taxon>
        <taxon>Halobacteria</taxon>
        <taxon>Halobacteriales</taxon>
        <taxon>Haladaptataceae</taxon>
        <taxon>Haladaptatus</taxon>
    </lineage>
</organism>
<evidence type="ECO:0000259" key="4">
    <source>
        <dbReference type="Pfam" id="PF20629"/>
    </source>
</evidence>
<dbReference type="Pfam" id="PF20629">
    <property type="entry name" value="GD_AH_C"/>
    <property type="match status" value="1"/>
</dbReference>
<dbReference type="RefSeq" id="WP_227778437.1">
    <property type="nucleotide sequence ID" value="NZ_BAABKX010000013.1"/>
</dbReference>
<dbReference type="GO" id="GO:0016787">
    <property type="term" value="F:hydrolase activity"/>
    <property type="evidence" value="ECO:0007669"/>
    <property type="project" value="UniProtKB-KW"/>
</dbReference>
<dbReference type="InterPro" id="IPR052172">
    <property type="entry name" value="UxaA_altronate/galactarate_dh"/>
</dbReference>
<keyword evidence="5" id="KW-0378">Hydrolase</keyword>
<dbReference type="GO" id="GO:0016829">
    <property type="term" value="F:lyase activity"/>
    <property type="evidence" value="ECO:0007669"/>
    <property type="project" value="UniProtKB-KW"/>
</dbReference>
<comment type="caution">
    <text evidence="5">The sequence shown here is derived from an EMBL/GenBank/DDBJ whole genome shotgun (WGS) entry which is preliminary data.</text>
</comment>
<dbReference type="EMBL" id="BAABKX010000013">
    <property type="protein sequence ID" value="GAA5054040.1"/>
    <property type="molecule type" value="Genomic_DNA"/>
</dbReference>
<evidence type="ECO:0000259" key="3">
    <source>
        <dbReference type="Pfam" id="PF04295"/>
    </source>
</evidence>